<feature type="non-terminal residue" evidence="2">
    <location>
        <position position="120"/>
    </location>
</feature>
<comment type="caution">
    <text evidence="2">The sequence shown here is derived from an EMBL/GenBank/DDBJ whole genome shotgun (WGS) entry which is preliminary data.</text>
</comment>
<sequence>MPPFAHDSAQWVRDTAKWVLGIEIPETDPAKLRTLAATHDGLITALNELRDTIDNTRRKARANFSGTAAEYYSEAIKKYTTGDNDYIAAATDTSRKLADVLRKAAADAEYMSWMALVQLL</sequence>
<dbReference type="EMBL" id="JBHSIY010000032">
    <property type="protein sequence ID" value="MFC4869912.1"/>
    <property type="molecule type" value="Genomic_DNA"/>
</dbReference>
<accession>A0ABV9SU88</accession>
<gene>
    <name evidence="2" type="ORF">ACFPCZ_25060</name>
</gene>
<feature type="domain" description="Outer membrane channel protein CpnT-like N-terminal" evidence="1">
    <location>
        <begin position="16"/>
        <end position="114"/>
    </location>
</feature>
<keyword evidence="3" id="KW-1185">Reference proteome</keyword>
<dbReference type="Pfam" id="PF25547">
    <property type="entry name" value="WXG100_2"/>
    <property type="match status" value="1"/>
</dbReference>
<dbReference type="InterPro" id="IPR057746">
    <property type="entry name" value="CpnT-like_N"/>
</dbReference>
<dbReference type="Gene3D" id="1.10.287.1060">
    <property type="entry name" value="ESAT-6-like"/>
    <property type="match status" value="1"/>
</dbReference>
<dbReference type="InterPro" id="IPR036689">
    <property type="entry name" value="ESAT-6-like_sf"/>
</dbReference>
<evidence type="ECO:0000313" key="3">
    <source>
        <dbReference type="Proteomes" id="UP001595858"/>
    </source>
</evidence>
<evidence type="ECO:0000313" key="2">
    <source>
        <dbReference type="EMBL" id="MFC4869912.1"/>
    </source>
</evidence>
<dbReference type="Proteomes" id="UP001595858">
    <property type="component" value="Unassembled WGS sequence"/>
</dbReference>
<name>A0ABV9SU88_9ACTN</name>
<protein>
    <submittedName>
        <fullName evidence="2">Type VII secretion target</fullName>
    </submittedName>
</protein>
<evidence type="ECO:0000259" key="1">
    <source>
        <dbReference type="Pfam" id="PF25547"/>
    </source>
</evidence>
<dbReference type="SUPFAM" id="SSF140453">
    <property type="entry name" value="EsxAB dimer-like"/>
    <property type="match status" value="1"/>
</dbReference>
<reference evidence="3" key="1">
    <citation type="journal article" date="2019" name="Int. J. Syst. Evol. Microbiol.">
        <title>The Global Catalogue of Microorganisms (GCM) 10K type strain sequencing project: providing services to taxonomists for standard genome sequencing and annotation.</title>
        <authorList>
            <consortium name="The Broad Institute Genomics Platform"/>
            <consortium name="The Broad Institute Genome Sequencing Center for Infectious Disease"/>
            <person name="Wu L."/>
            <person name="Ma J."/>
        </authorList>
    </citation>
    <scope>NUCLEOTIDE SEQUENCE [LARGE SCALE GENOMIC DNA]</scope>
    <source>
        <strain evidence="3">CGMCC 4.7304</strain>
    </source>
</reference>
<organism evidence="2 3">
    <name type="scientific">Streptomonospora arabica</name>
    <dbReference type="NCBI Taxonomy" id="412417"/>
    <lineage>
        <taxon>Bacteria</taxon>
        <taxon>Bacillati</taxon>
        <taxon>Actinomycetota</taxon>
        <taxon>Actinomycetes</taxon>
        <taxon>Streptosporangiales</taxon>
        <taxon>Nocardiopsidaceae</taxon>
        <taxon>Streptomonospora</taxon>
    </lineage>
</organism>
<dbReference type="RefSeq" id="WP_386699756.1">
    <property type="nucleotide sequence ID" value="NZ_JBHSIY010000032.1"/>
</dbReference>
<proteinExistence type="predicted"/>